<evidence type="ECO:0000256" key="7">
    <source>
        <dbReference type="ARBA" id="ARBA00022753"/>
    </source>
</evidence>
<dbReference type="GO" id="GO:0023052">
    <property type="term" value="P:signaling"/>
    <property type="evidence" value="ECO:0007669"/>
    <property type="project" value="UniProtKB-ARBA"/>
</dbReference>
<feature type="compositionally biased region" description="Polar residues" evidence="13">
    <location>
        <begin position="453"/>
        <end position="468"/>
    </location>
</feature>
<evidence type="ECO:0000256" key="2">
    <source>
        <dbReference type="ARBA" id="ARBA00004654"/>
    </source>
</evidence>
<dbReference type="Proteomes" id="UP000186698">
    <property type="component" value="Chromosome 3S"/>
</dbReference>
<dbReference type="KEGG" id="xla:432290"/>
<keyword evidence="6" id="KW-0677">Repeat</keyword>
<dbReference type="InterPro" id="IPR000008">
    <property type="entry name" value="C2_dom"/>
</dbReference>
<evidence type="ECO:0000313" key="14">
    <source>
        <dbReference type="Proteomes" id="UP000186698"/>
    </source>
</evidence>
<dbReference type="AGR" id="Xenbase:XB-GENE-17336961"/>
<feature type="region of interest" description="Disordered" evidence="13">
    <location>
        <begin position="215"/>
        <end position="261"/>
    </location>
</feature>
<feature type="region of interest" description="Disordered" evidence="13">
    <location>
        <begin position="886"/>
        <end position="912"/>
    </location>
</feature>
<dbReference type="Xenbase" id="XB-GENE-17336961">
    <property type="gene designation" value="rab11fip1.S"/>
</dbReference>
<dbReference type="STRING" id="8355.A0A1L8GSA9"/>
<dbReference type="InterPro" id="IPR019018">
    <property type="entry name" value="Rab-bd_FIP-RBD"/>
</dbReference>
<dbReference type="Bgee" id="432290">
    <property type="expression patterns" value="Expressed in blastula and 16 other cell types or tissues"/>
</dbReference>
<evidence type="ECO:0000256" key="10">
    <source>
        <dbReference type="ARBA" id="ARBA00055128"/>
    </source>
</evidence>
<dbReference type="OrthoDB" id="8956628at2759"/>
<keyword evidence="7" id="KW-0967">Endosome</keyword>
<reference evidence="14" key="1">
    <citation type="submission" date="2024-06" db="UniProtKB">
        <authorList>
            <consortium name="RefSeq"/>
        </authorList>
    </citation>
    <scope>NUCLEOTIDE SEQUENCE [LARGE SCALE GENOMIC DNA]</scope>
    <source>
        <strain evidence="14">J_2021</strain>
    </source>
</reference>
<evidence type="ECO:0000256" key="9">
    <source>
        <dbReference type="ARBA" id="ARBA00023136"/>
    </source>
</evidence>
<feature type="region of interest" description="Disordered" evidence="13">
    <location>
        <begin position="169"/>
        <end position="194"/>
    </location>
</feature>
<dbReference type="GO" id="GO:0045055">
    <property type="term" value="P:regulated exocytosis"/>
    <property type="evidence" value="ECO:0000318"/>
    <property type="project" value="GO_Central"/>
</dbReference>
<dbReference type="Pfam" id="PF09457">
    <property type="entry name" value="RBD-FIP"/>
    <property type="match status" value="1"/>
</dbReference>
<dbReference type="GO" id="GO:0007154">
    <property type="term" value="P:cell communication"/>
    <property type="evidence" value="ECO:0007669"/>
    <property type="project" value="UniProtKB-ARBA"/>
</dbReference>
<dbReference type="FunFam" id="2.60.40.150:FF:000070">
    <property type="entry name" value="rab11 family-interacting protein 2 isoform X1"/>
    <property type="match status" value="1"/>
</dbReference>
<feature type="compositionally biased region" description="Polar residues" evidence="13">
    <location>
        <begin position="726"/>
        <end position="759"/>
    </location>
</feature>
<dbReference type="CDD" id="cd08682">
    <property type="entry name" value="C2_Rab11-FIP_classI"/>
    <property type="match status" value="1"/>
</dbReference>
<evidence type="ECO:0000256" key="13">
    <source>
        <dbReference type="SAM" id="MobiDB-lite"/>
    </source>
</evidence>
<dbReference type="SMART" id="SM00239">
    <property type="entry name" value="C2"/>
    <property type="match status" value="1"/>
</dbReference>
<comment type="function">
    <text evidence="10">A Rab11 effector binding preferentially phosphatidylinositol 3,4,5-trisphosphate (PtdInsP3) and phosphatidic acid (PA) and acting in the regulation of the transport of vesicles from the endosomal recycling compartment (ERC) to the plasma membrane. Involved in insulin granule exocytosis. Also involved in receptor-mediated endocytosis and membrane trafficking of recycling endosomes, probably originating from clathrin-coated vesicles. Required in a complex with MYO5B and RAB11 for the transport of NPC1L1 to the plasma membrane. Also acts as a regulator of cell polarity. Plays an essential role in phagocytosis through a mechanism involving TICAM2, RAC1 and CDC42 Rho GTPases for controlling actin-dynamics.</text>
</comment>
<dbReference type="GO" id="GO:0055038">
    <property type="term" value="C:recycling endosome membrane"/>
    <property type="evidence" value="ECO:0007669"/>
    <property type="project" value="UniProtKB-SubCell"/>
</dbReference>
<dbReference type="InterPro" id="IPR037789">
    <property type="entry name" value="FIP_classI"/>
</dbReference>
<dbReference type="InterPro" id="IPR037245">
    <property type="entry name" value="FIP-RBD_C_sf"/>
</dbReference>
<keyword evidence="5" id="KW-0597">Phosphoprotein</keyword>
<dbReference type="GO" id="GO:0015031">
    <property type="term" value="P:protein transport"/>
    <property type="evidence" value="ECO:0007669"/>
    <property type="project" value="UniProtKB-KW"/>
</dbReference>
<feature type="region of interest" description="Disordered" evidence="13">
    <location>
        <begin position="667"/>
        <end position="764"/>
    </location>
</feature>
<reference evidence="15" key="2">
    <citation type="submission" date="2025-08" db="UniProtKB">
        <authorList>
            <consortium name="RefSeq"/>
        </authorList>
    </citation>
    <scope>IDENTIFICATION</scope>
    <source>
        <strain evidence="15">J_2021</strain>
        <tissue evidence="15">Erythrocytes</tissue>
    </source>
</reference>
<dbReference type="InterPro" id="IPR035892">
    <property type="entry name" value="C2_domain_sf"/>
</dbReference>
<evidence type="ECO:0000313" key="16">
    <source>
        <dbReference type="Xenbase" id="XB-GENE-17336961"/>
    </source>
</evidence>
<keyword evidence="3" id="KW-0813">Transport</keyword>
<keyword evidence="4" id="KW-1003">Cell membrane</keyword>
<dbReference type="SUPFAM" id="SSF49562">
    <property type="entry name" value="C2 domain (Calcium/lipid-binding domain, CaLB)"/>
    <property type="match status" value="1"/>
</dbReference>
<feature type="compositionally biased region" description="Basic and acidic residues" evidence="13">
    <location>
        <begin position="408"/>
        <end position="422"/>
    </location>
</feature>
<dbReference type="PANTHER" id="PTHR15746">
    <property type="entry name" value="RAB11-RELATED"/>
    <property type="match status" value="1"/>
</dbReference>
<dbReference type="GeneID" id="432290"/>
<feature type="compositionally biased region" description="Basic and acidic residues" evidence="13">
    <location>
        <begin position="324"/>
        <end position="334"/>
    </location>
</feature>
<feature type="compositionally biased region" description="Low complexity" evidence="13">
    <location>
        <begin position="806"/>
        <end position="816"/>
    </location>
</feature>
<dbReference type="RefSeq" id="XP_018110696.1">
    <property type="nucleotide sequence ID" value="XM_018255207.2"/>
</dbReference>
<evidence type="ECO:0000256" key="12">
    <source>
        <dbReference type="ARBA" id="ARBA00071491"/>
    </source>
</evidence>
<feature type="compositionally biased region" description="Polar residues" evidence="13">
    <location>
        <begin position="561"/>
        <end position="571"/>
    </location>
</feature>
<gene>
    <name evidence="15 16" type="primary">rab11fip1.S</name>
</gene>
<feature type="compositionally biased region" description="Basic and acidic residues" evidence="13">
    <location>
        <begin position="695"/>
        <end position="704"/>
    </location>
</feature>
<feature type="compositionally biased region" description="Low complexity" evidence="13">
    <location>
        <begin position="539"/>
        <end position="554"/>
    </location>
</feature>
<evidence type="ECO:0000256" key="1">
    <source>
        <dbReference type="ARBA" id="ARBA00004202"/>
    </source>
</evidence>
<feature type="region of interest" description="Disordered" evidence="13">
    <location>
        <begin position="324"/>
        <end position="346"/>
    </location>
</feature>
<keyword evidence="9" id="KW-0472">Membrane</keyword>
<feature type="compositionally biased region" description="Low complexity" evidence="13">
    <location>
        <begin position="512"/>
        <end position="526"/>
    </location>
</feature>
<comment type="subcellular location">
    <subcellularLocation>
        <location evidence="1">Cell membrane</location>
        <topology evidence="1">Peripheral membrane protein</topology>
    </subcellularLocation>
    <subcellularLocation>
        <location evidence="2">Recycling endosome membrane</location>
        <topology evidence="2">Peripheral membrane protein</topology>
    </subcellularLocation>
</comment>
<proteinExistence type="predicted"/>
<sequence>MSLAQQSQTWFPTHVQVTVLQAKGLKPKGKAGTNDAYSIIQLGKEKYSTTVSEKSQAPVWKEEATFEVPLLHNDNQERCTVRVIVMHRALVGMDKFLGQLELNLWELHQSRNRRKVQWYPLRSKPGKKEKERGQIEVEVQFMRNNMTASMFDLSMKEKSRSTLGKLKDKIKGKRHDGFPDTASAIIPSGNQYDSDEEIPAAEKKKSKLKNLFSKPGLKKNSVSQSMSVLPTFPPSSSPKTVLRPAEFSSDFTPPTGSPASERRFSHLPVIMTHKRAVSADTSQLNQAVSGNRKEGLSLFSGMKPKNDPMTRSNLCINGNHIYMEDSEPRSESPKDGSQTNSPQIVRKNPLYASAENLSSKAPKIGLPSEKEQASAASKDSLKSSTVSASQNFKSEEPKSKTLPLPSDMPKEVYENKKQENKKSSLLSLVTGKKDTPKVPVNEPSGVSLKGDMSNATVEQSSNNLSKKPSINPFEDDMEEEKKPEPLPTSAKTSAVKPRLGVSSEAETKAKLSSSSPSNSFFAVSFSGGQDGAPTSLPDSPTASNASGSSPSSPSERYLRLQSGNKSDTPVESYTDYEKPSVPLFWRSGVSPSKEPESRDVRVVEPFNEKNKERKTYVKSLLDQPTCKSPTNSVTDADAIDIDLGKGVFHLHQDNSLFDIPHIDTSSLESEKGDVQLNKTLKETPKPAPRTQSAPKKQELNEEAKPTPPRPAPRSAARLSKAADVPANSSQLEKALATFSNQELEQASNVGSSMKSSQGITEVKMATPKANDFSLRLDELPVIPENPEGTSDDEQLETKDELFYSHSSNRSANASANRETDLHLSMQKNSVSKTNPNEVNYALEHRNEKNLMPEWEDKTNAPDINSGTVEISTVGLKSQSSDIANQHTPINSSLGYSSPTPASLPTDKLTTPNADSLKKTAIEGTDKVDNSGKKKLLRAWVSPSETHPIPTVQSGGTVSSRIRTNPVKPMSATQNKTVSGFSQPIKSHDVAIKKYDPSEPVAAYSQLTHDELIQLVLKQKDIISKKDVQVRELEDYIDSLLVRIMEETPSILRAVSKKAAKW</sequence>
<feature type="region of interest" description="Disordered" evidence="13">
    <location>
        <begin position="358"/>
        <end position="612"/>
    </location>
</feature>
<organism evidence="14 15">
    <name type="scientific">Xenopus laevis</name>
    <name type="common">African clawed frog</name>
    <dbReference type="NCBI Taxonomy" id="8355"/>
    <lineage>
        <taxon>Eukaryota</taxon>
        <taxon>Metazoa</taxon>
        <taxon>Chordata</taxon>
        <taxon>Craniata</taxon>
        <taxon>Vertebrata</taxon>
        <taxon>Euteleostomi</taxon>
        <taxon>Amphibia</taxon>
        <taxon>Batrachia</taxon>
        <taxon>Anura</taxon>
        <taxon>Pipoidea</taxon>
        <taxon>Pipidae</taxon>
        <taxon>Xenopodinae</taxon>
        <taxon>Xenopus</taxon>
        <taxon>Xenopus</taxon>
    </lineage>
</organism>
<dbReference type="Gene3D" id="1.20.5.2440">
    <property type="match status" value="1"/>
</dbReference>
<comment type="subunit">
    <text evidence="11">Homooligomerizes in a Rab11-independent manner. Forms a heterooligomeric complex with RAB11FIP4. Interacts with AP2A1, MYO5B, RAB25 and REPS1. Interacts with RAB11A and RAB11B (activated GTP-bound form). Interacts with NPC1L1. Interacts (via NPF motifs) with EHD1 and EHD3. Interacts with TICAM2; this interaction directs RAB11FIP2 to the phagosome. Interacts with RAB14 and RAB25 (GTP-bound forms).</text>
</comment>
<feature type="compositionally biased region" description="Low complexity" evidence="13">
    <location>
        <begin position="712"/>
        <end position="722"/>
    </location>
</feature>
<dbReference type="PROSITE" id="PS50004">
    <property type="entry name" value="C2"/>
    <property type="match status" value="1"/>
</dbReference>
<evidence type="ECO:0000256" key="6">
    <source>
        <dbReference type="ARBA" id="ARBA00022737"/>
    </source>
</evidence>
<dbReference type="AlphaFoldDB" id="A0A1L8GSA9"/>
<feature type="compositionally biased region" description="Low complexity" evidence="13">
    <location>
        <begin position="373"/>
        <end position="384"/>
    </location>
</feature>
<name>A0A1L8GSA9_XENLA</name>
<evidence type="ECO:0000313" key="15">
    <source>
        <dbReference type="RefSeq" id="XP_018110696.1"/>
    </source>
</evidence>
<evidence type="ECO:0000256" key="3">
    <source>
        <dbReference type="ARBA" id="ARBA00022448"/>
    </source>
</evidence>
<dbReference type="PaxDb" id="8355-A0A1L8GSA9"/>
<evidence type="ECO:0000256" key="5">
    <source>
        <dbReference type="ARBA" id="ARBA00022553"/>
    </source>
</evidence>
<dbReference type="CTD" id="432290"/>
<dbReference type="PROSITE" id="PS51511">
    <property type="entry name" value="FIP_RBD"/>
    <property type="match status" value="1"/>
</dbReference>
<dbReference type="SUPFAM" id="SSF144270">
    <property type="entry name" value="Eferin C-derminal domain-like"/>
    <property type="match status" value="1"/>
</dbReference>
<dbReference type="PANTHER" id="PTHR15746:SF22">
    <property type="entry name" value="RAB11 FAMILY-INTERACTING PROTEIN 1"/>
    <property type="match status" value="1"/>
</dbReference>
<dbReference type="GO" id="GO:0005886">
    <property type="term" value="C:plasma membrane"/>
    <property type="evidence" value="ECO:0007669"/>
    <property type="project" value="UniProtKB-SubCell"/>
</dbReference>
<dbReference type="Pfam" id="PF00168">
    <property type="entry name" value="C2"/>
    <property type="match status" value="1"/>
</dbReference>
<feature type="compositionally biased region" description="Polar residues" evidence="13">
    <location>
        <begin position="249"/>
        <end position="258"/>
    </location>
</feature>
<evidence type="ECO:0000256" key="4">
    <source>
        <dbReference type="ARBA" id="ARBA00022475"/>
    </source>
</evidence>
<dbReference type="Gene3D" id="2.60.40.150">
    <property type="entry name" value="C2 domain"/>
    <property type="match status" value="1"/>
</dbReference>
<evidence type="ECO:0000256" key="8">
    <source>
        <dbReference type="ARBA" id="ARBA00022927"/>
    </source>
</evidence>
<keyword evidence="8" id="KW-0653">Protein transport</keyword>
<evidence type="ECO:0000256" key="11">
    <source>
        <dbReference type="ARBA" id="ARBA00062390"/>
    </source>
</evidence>
<dbReference type="GO" id="GO:0031267">
    <property type="term" value="F:small GTPase binding"/>
    <property type="evidence" value="ECO:0007669"/>
    <property type="project" value="InterPro"/>
</dbReference>
<feature type="compositionally biased region" description="Basic and acidic residues" evidence="13">
    <location>
        <begin position="593"/>
        <end position="612"/>
    </location>
</feature>
<dbReference type="OMA" id="PAPEMIN"/>
<feature type="region of interest" description="Disordered" evidence="13">
    <location>
        <begin position="781"/>
        <end position="819"/>
    </location>
</feature>
<feature type="compositionally biased region" description="Basic and acidic residues" evidence="13">
    <location>
        <begin position="668"/>
        <end position="684"/>
    </location>
</feature>
<dbReference type="FunFam" id="1.20.5.2440:FF:000002">
    <property type="entry name" value="rab11 family-interacting protein 2 isoform X1"/>
    <property type="match status" value="1"/>
</dbReference>
<keyword evidence="14" id="KW-1185">Reference proteome</keyword>
<accession>A0A1L8GSA9</accession>
<protein>
    <recommendedName>
        <fullName evidence="12">Rab11 family-interacting protein 2</fullName>
    </recommendedName>
</protein>